<comment type="function">
    <text evidence="3">Plays a role in the inhibition of type I interferon signaling pathway. Mechanistically, specifically interacts with 2',3'-cGAMP and cleaves it via its phosphodiesterase activity. In turn, prevents 2',3'-cGAMP interaction with host ER-resident STING1 leading to inhibition of downstream signaling pathway and type I interferon production.</text>
</comment>
<dbReference type="GO" id="GO:0006259">
    <property type="term" value="P:DNA metabolic process"/>
    <property type="evidence" value="ECO:0007669"/>
    <property type="project" value="UniProtKB-ARBA"/>
</dbReference>
<comment type="similarity">
    <text evidence="1">Belongs to the asfivirus EP364R family.</text>
</comment>
<reference evidence="5" key="1">
    <citation type="journal article" date="2021" name="Proc. Natl. Acad. Sci. U.S.A.">
        <title>A Catalog of Tens of Thousands of Viruses from Human Metagenomes Reveals Hidden Associations with Chronic Diseases.</title>
        <authorList>
            <person name="Tisza M.J."/>
            <person name="Buck C.B."/>
        </authorList>
    </citation>
    <scope>NUCLEOTIDE SEQUENCE</scope>
    <source>
        <strain evidence="5">Ct1IF5</strain>
    </source>
</reference>
<accession>A0A8S5TFA7</accession>
<dbReference type="GO" id="GO:0004518">
    <property type="term" value="F:nuclease activity"/>
    <property type="evidence" value="ECO:0007669"/>
    <property type="project" value="InterPro"/>
</dbReference>
<dbReference type="Gene3D" id="3.40.50.10130">
    <property type="match status" value="1"/>
</dbReference>
<name>A0A8S5TFA7_9CAUD</name>
<dbReference type="InterPro" id="IPR011335">
    <property type="entry name" value="Restrct_endonuc-II-like"/>
</dbReference>
<organism evidence="5">
    <name type="scientific">Siphoviridae sp. ct1IF5</name>
    <dbReference type="NCBI Taxonomy" id="2827765"/>
    <lineage>
        <taxon>Viruses</taxon>
        <taxon>Duplodnaviria</taxon>
        <taxon>Heunggongvirae</taxon>
        <taxon>Uroviricota</taxon>
        <taxon>Caudoviricetes</taxon>
    </lineage>
</organism>
<dbReference type="EMBL" id="BK032815">
    <property type="protein sequence ID" value="DAF61663.1"/>
    <property type="molecule type" value="Genomic_DNA"/>
</dbReference>
<evidence type="ECO:0000256" key="1">
    <source>
        <dbReference type="ARBA" id="ARBA00008322"/>
    </source>
</evidence>
<dbReference type="GO" id="GO:0003677">
    <property type="term" value="F:DNA binding"/>
    <property type="evidence" value="ECO:0007669"/>
    <property type="project" value="InterPro"/>
</dbReference>
<dbReference type="InterPro" id="IPR006166">
    <property type="entry name" value="ERCC4_domain"/>
</dbReference>
<dbReference type="Pfam" id="PF02732">
    <property type="entry name" value="ERCC4"/>
    <property type="match status" value="1"/>
</dbReference>
<protein>
    <recommendedName>
        <fullName evidence="2">ERCC4 domain-containing protein EP364R</fullName>
    </recommendedName>
</protein>
<evidence type="ECO:0000259" key="4">
    <source>
        <dbReference type="Pfam" id="PF02732"/>
    </source>
</evidence>
<dbReference type="SUPFAM" id="SSF52980">
    <property type="entry name" value="Restriction endonuclease-like"/>
    <property type="match status" value="1"/>
</dbReference>
<proteinExistence type="inferred from homology"/>
<evidence type="ECO:0000313" key="5">
    <source>
        <dbReference type="EMBL" id="DAF61663.1"/>
    </source>
</evidence>
<evidence type="ECO:0000256" key="3">
    <source>
        <dbReference type="ARBA" id="ARBA00034463"/>
    </source>
</evidence>
<sequence>MEELISSIVILVDTREKVNSHITDYFDRKEIKYKKKALSYGDYSFMIPANEKLGILRDLYFTNSCVIERKASLEEISGNLTKERDRFEKELCLAPKTKVLLIENASYEDIAIGNYDTKYNRKSFIASIHSFWFKYNIPVMFMPNNQYSGLFIREYFEYFLKNYLR</sequence>
<feature type="domain" description="ERCC4" evidence="4">
    <location>
        <begin position="12"/>
        <end position="152"/>
    </location>
</feature>
<evidence type="ECO:0000256" key="2">
    <source>
        <dbReference type="ARBA" id="ARBA00015502"/>
    </source>
</evidence>